<dbReference type="Proteomes" id="UP001589775">
    <property type="component" value="Unassembled WGS sequence"/>
</dbReference>
<organism evidence="1 2">
    <name type="scientific">Rhodopseudomonas telluris</name>
    <dbReference type="NCBI Taxonomy" id="644215"/>
    <lineage>
        <taxon>Bacteria</taxon>
        <taxon>Pseudomonadati</taxon>
        <taxon>Pseudomonadota</taxon>
        <taxon>Alphaproteobacteria</taxon>
        <taxon>Hyphomicrobiales</taxon>
        <taxon>Nitrobacteraceae</taxon>
        <taxon>Rhodopseudomonas</taxon>
    </lineage>
</organism>
<gene>
    <name evidence="1" type="ORF">ACFFJ6_19255</name>
</gene>
<proteinExistence type="predicted"/>
<dbReference type="EMBL" id="JBHLWM010000008">
    <property type="protein sequence ID" value="MFC0242640.1"/>
    <property type="molecule type" value="Genomic_DNA"/>
</dbReference>
<evidence type="ECO:0000313" key="1">
    <source>
        <dbReference type="EMBL" id="MFC0242640.1"/>
    </source>
</evidence>
<name>A0ABV6EX49_9BRAD</name>
<accession>A0ABV6EX49</accession>
<evidence type="ECO:0008006" key="3">
    <source>
        <dbReference type="Google" id="ProtNLM"/>
    </source>
</evidence>
<evidence type="ECO:0000313" key="2">
    <source>
        <dbReference type="Proteomes" id="UP001589775"/>
    </source>
</evidence>
<sequence length="76" mass="8691">MEGTGIAAISALLPRRHIDLRCRQPEYRRKAHHLQYPATRKQLRIFDSEFQIADSKLQIAVAMLKICVADLDISDS</sequence>
<comment type="caution">
    <text evidence="1">The sequence shown here is derived from an EMBL/GenBank/DDBJ whole genome shotgun (WGS) entry which is preliminary data.</text>
</comment>
<keyword evidence="2" id="KW-1185">Reference proteome</keyword>
<dbReference type="RefSeq" id="WP_378390812.1">
    <property type="nucleotide sequence ID" value="NZ_JBHLWM010000008.1"/>
</dbReference>
<reference evidence="1 2" key="1">
    <citation type="submission" date="2024-09" db="EMBL/GenBank/DDBJ databases">
        <authorList>
            <person name="Sun Q."/>
            <person name="Mori K."/>
        </authorList>
    </citation>
    <scope>NUCLEOTIDE SEQUENCE [LARGE SCALE GENOMIC DNA]</scope>
    <source>
        <strain evidence="1 2">KCTC 23279</strain>
    </source>
</reference>
<protein>
    <recommendedName>
        <fullName evidence="3">Transposase</fullName>
    </recommendedName>
</protein>